<feature type="transmembrane region" description="Helical" evidence="1">
    <location>
        <begin position="89"/>
        <end position="108"/>
    </location>
</feature>
<protein>
    <submittedName>
        <fullName evidence="2">Uncharacterized protein</fullName>
    </submittedName>
</protein>
<accession>A0A1G7MM93</accession>
<feature type="transmembrane region" description="Helical" evidence="1">
    <location>
        <begin position="114"/>
        <end position="134"/>
    </location>
</feature>
<evidence type="ECO:0000313" key="3">
    <source>
        <dbReference type="Proteomes" id="UP000198748"/>
    </source>
</evidence>
<keyword evidence="1" id="KW-0812">Transmembrane</keyword>
<evidence type="ECO:0000313" key="2">
    <source>
        <dbReference type="EMBL" id="SDF62250.1"/>
    </source>
</evidence>
<keyword evidence="3" id="KW-1185">Reference proteome</keyword>
<feature type="transmembrane region" description="Helical" evidence="1">
    <location>
        <begin position="33"/>
        <end position="51"/>
    </location>
</feature>
<dbReference type="STRING" id="659014.SAMN04487996_111303"/>
<dbReference type="Proteomes" id="UP000198748">
    <property type="component" value="Unassembled WGS sequence"/>
</dbReference>
<gene>
    <name evidence="2" type="ORF">SAMN04487996_111303</name>
</gene>
<evidence type="ECO:0000256" key="1">
    <source>
        <dbReference type="SAM" id="Phobius"/>
    </source>
</evidence>
<dbReference type="EMBL" id="FNAN01000011">
    <property type="protein sequence ID" value="SDF62250.1"/>
    <property type="molecule type" value="Genomic_DNA"/>
</dbReference>
<dbReference type="OrthoDB" id="674806at2"/>
<sequence length="140" mass="15548">MKSILSLISLIFLPALAVAQPVRTIYVDRDQVALAVTLLLVVFVLGFLLELTNRYFRYRIKEKILESAVTDELAALILQPDHKEKLRSCVKWLAIWLGLALGLAAVALTGAADWAAVAIICLCLSGSFLGYYIFLKRTDH</sequence>
<dbReference type="RefSeq" id="WP_143016884.1">
    <property type="nucleotide sequence ID" value="NZ_FNAN01000011.1"/>
</dbReference>
<dbReference type="AlphaFoldDB" id="A0A1G7MM93"/>
<keyword evidence="1" id="KW-0472">Membrane</keyword>
<keyword evidence="1" id="KW-1133">Transmembrane helix</keyword>
<reference evidence="3" key="1">
    <citation type="submission" date="2016-10" db="EMBL/GenBank/DDBJ databases">
        <authorList>
            <person name="Varghese N."/>
            <person name="Submissions S."/>
        </authorList>
    </citation>
    <scope>NUCLEOTIDE SEQUENCE [LARGE SCALE GENOMIC DNA]</scope>
    <source>
        <strain evidence="3">DSM 25329</strain>
    </source>
</reference>
<name>A0A1G7MM93_9BACT</name>
<organism evidence="2 3">
    <name type="scientific">Dyadobacter soli</name>
    <dbReference type="NCBI Taxonomy" id="659014"/>
    <lineage>
        <taxon>Bacteria</taxon>
        <taxon>Pseudomonadati</taxon>
        <taxon>Bacteroidota</taxon>
        <taxon>Cytophagia</taxon>
        <taxon>Cytophagales</taxon>
        <taxon>Spirosomataceae</taxon>
        <taxon>Dyadobacter</taxon>
    </lineage>
</organism>
<proteinExistence type="predicted"/>